<dbReference type="Proteomes" id="UP000747110">
    <property type="component" value="Unassembled WGS sequence"/>
</dbReference>
<feature type="non-terminal residue" evidence="2">
    <location>
        <position position="1"/>
    </location>
</feature>
<gene>
    <name evidence="2" type="ORF">Vretifemale_15190</name>
</gene>
<dbReference type="Pfam" id="PF13671">
    <property type="entry name" value="AAA_33"/>
    <property type="match status" value="1"/>
</dbReference>
<protein>
    <recommendedName>
        <fullName evidence="4">2',3'-cyclic-nucleotide 3'-phosphodiesterase</fullName>
    </recommendedName>
</protein>
<evidence type="ECO:0000313" key="2">
    <source>
        <dbReference type="EMBL" id="GIL87022.1"/>
    </source>
</evidence>
<keyword evidence="3" id="KW-1185">Reference proteome</keyword>
<evidence type="ECO:0008006" key="4">
    <source>
        <dbReference type="Google" id="ProtNLM"/>
    </source>
</evidence>
<comment type="caution">
    <text evidence="2">The sequence shown here is derived from an EMBL/GenBank/DDBJ whole genome shotgun (WGS) entry which is preliminary data.</text>
</comment>
<dbReference type="EMBL" id="BNCP01000038">
    <property type="protein sequence ID" value="GIL87022.1"/>
    <property type="molecule type" value="Genomic_DNA"/>
</dbReference>
<organism evidence="2 3">
    <name type="scientific">Volvox reticuliferus</name>
    <dbReference type="NCBI Taxonomy" id="1737510"/>
    <lineage>
        <taxon>Eukaryota</taxon>
        <taxon>Viridiplantae</taxon>
        <taxon>Chlorophyta</taxon>
        <taxon>core chlorophytes</taxon>
        <taxon>Chlorophyceae</taxon>
        <taxon>CS clade</taxon>
        <taxon>Chlamydomonadales</taxon>
        <taxon>Volvocaceae</taxon>
        <taxon>Volvox</taxon>
    </lineage>
</organism>
<dbReference type="AlphaFoldDB" id="A0A8J4CNW5"/>
<feature type="region of interest" description="Disordered" evidence="1">
    <location>
        <begin position="187"/>
        <end position="207"/>
    </location>
</feature>
<dbReference type="PANTHER" id="PTHR37807:SF3">
    <property type="entry name" value="OS07G0160300 PROTEIN"/>
    <property type="match status" value="1"/>
</dbReference>
<accession>A0A8J4CNW5</accession>
<evidence type="ECO:0000313" key="3">
    <source>
        <dbReference type="Proteomes" id="UP000747110"/>
    </source>
</evidence>
<dbReference type="SUPFAM" id="SSF52540">
    <property type="entry name" value="P-loop containing nucleoside triphosphate hydrolases"/>
    <property type="match status" value="1"/>
</dbReference>
<dbReference type="OrthoDB" id="342190at2759"/>
<proteinExistence type="predicted"/>
<dbReference type="PANTHER" id="PTHR37807">
    <property type="entry name" value="OS07G0160300 PROTEIN"/>
    <property type="match status" value="1"/>
</dbReference>
<name>A0A8J4CNW5_9CHLO</name>
<evidence type="ECO:0000256" key="1">
    <source>
        <dbReference type="SAM" id="MobiDB-lite"/>
    </source>
</evidence>
<dbReference type="InterPro" id="IPR027417">
    <property type="entry name" value="P-loop_NTPase"/>
</dbReference>
<dbReference type="Gene3D" id="3.40.50.300">
    <property type="entry name" value="P-loop containing nucleotide triphosphate hydrolases"/>
    <property type="match status" value="1"/>
</dbReference>
<reference evidence="2" key="1">
    <citation type="journal article" date="2021" name="Proc. Natl. Acad. Sci. U.S.A.">
        <title>Three genomes in the algal genus Volvox reveal the fate of a haploid sex-determining region after a transition to homothallism.</title>
        <authorList>
            <person name="Yamamoto K."/>
            <person name="Hamaji T."/>
            <person name="Kawai-Toyooka H."/>
            <person name="Matsuzaki R."/>
            <person name="Takahashi F."/>
            <person name="Nishimura Y."/>
            <person name="Kawachi M."/>
            <person name="Noguchi H."/>
            <person name="Minakuchi Y."/>
            <person name="Umen J.G."/>
            <person name="Toyoda A."/>
            <person name="Nozaki H."/>
        </authorList>
    </citation>
    <scope>NUCLEOTIDE SEQUENCE</scope>
    <source>
        <strain evidence="2">NIES-3786</strain>
    </source>
</reference>
<sequence length="346" mass="37518">DGFLITTCTPEHISERFRLSASNVRAYSEPVRDTLADRECMNRQQLLILVKGLPGCGKSTIAAALASALQCPLVDKDDARDCFQSVIAQAPDVDWNALSYSVMFRTAERQLALGLSVVLDCPFARRQLYDQACELACRVATLRSSAVRNPPVTPAAVSGHVAADTAVAAPKGISRPVIDREIAAAEEVAGDGSSASPEAATRQASLADARDAAAAEVADADARDATIRVASTVMAKGRSASEDIKIVVVEVECGDEALWRRRLEARGDCDRGTDREHKPCSWGELQEIIRRYGSSWTWSTNGSTALPYHIRVCTASSNIDQCLRQVLAYLESQMLARKRAEWMGVY</sequence>